<dbReference type="Pfam" id="PF02416">
    <property type="entry name" value="TatA_B_E"/>
    <property type="match status" value="1"/>
</dbReference>
<name>A0A378NP64_9FIRM</name>
<dbReference type="PRINTS" id="PR01506">
    <property type="entry name" value="TATBPROTEIN"/>
</dbReference>
<evidence type="ECO:0000313" key="11">
    <source>
        <dbReference type="Proteomes" id="UP000255234"/>
    </source>
</evidence>
<proteinExistence type="inferred from homology"/>
<keyword evidence="7 9" id="KW-0811">Translocation</keyword>
<dbReference type="PANTHER" id="PTHR42982">
    <property type="entry name" value="SEC-INDEPENDENT PROTEIN TRANSLOCASE PROTEIN TATA"/>
    <property type="match status" value="1"/>
</dbReference>
<keyword evidence="3 9" id="KW-1003">Cell membrane</keyword>
<keyword evidence="8 9" id="KW-0472">Membrane</keyword>
<evidence type="ECO:0000256" key="9">
    <source>
        <dbReference type="HAMAP-Rule" id="MF_00236"/>
    </source>
</evidence>
<comment type="subunit">
    <text evidence="9">Forms a complex with TatC.</text>
</comment>
<dbReference type="InterPro" id="IPR006312">
    <property type="entry name" value="TatA/E"/>
</dbReference>
<evidence type="ECO:0000256" key="7">
    <source>
        <dbReference type="ARBA" id="ARBA00023010"/>
    </source>
</evidence>
<dbReference type="GO" id="GO:0033281">
    <property type="term" value="C:TAT protein transport complex"/>
    <property type="evidence" value="ECO:0007669"/>
    <property type="project" value="UniProtKB-UniRule"/>
</dbReference>
<keyword evidence="6 9" id="KW-1133">Transmembrane helix</keyword>
<dbReference type="InterPro" id="IPR003369">
    <property type="entry name" value="TatA/B/E"/>
</dbReference>
<accession>A0A378NP64</accession>
<feature type="transmembrane region" description="Helical" evidence="9">
    <location>
        <begin position="6"/>
        <end position="22"/>
    </location>
</feature>
<evidence type="ECO:0000313" key="10">
    <source>
        <dbReference type="EMBL" id="STY70180.1"/>
    </source>
</evidence>
<evidence type="ECO:0000256" key="6">
    <source>
        <dbReference type="ARBA" id="ARBA00022989"/>
    </source>
</evidence>
<evidence type="ECO:0000256" key="1">
    <source>
        <dbReference type="ARBA" id="ARBA00004162"/>
    </source>
</evidence>
<keyword evidence="5 9" id="KW-0653">Protein transport</keyword>
<gene>
    <name evidence="10" type="primary">tatAd_1</name>
    <name evidence="9" type="synonym">tatA</name>
    <name evidence="10" type="ORF">NCTC10571_00293</name>
</gene>
<dbReference type="HAMAP" id="MF_00236">
    <property type="entry name" value="TatA_E"/>
    <property type="match status" value="1"/>
</dbReference>
<evidence type="ECO:0000256" key="2">
    <source>
        <dbReference type="ARBA" id="ARBA00022448"/>
    </source>
</evidence>
<keyword evidence="4 9" id="KW-0812">Transmembrane</keyword>
<dbReference type="GO" id="GO:0043953">
    <property type="term" value="P:protein transport by the Tat complex"/>
    <property type="evidence" value="ECO:0007669"/>
    <property type="project" value="UniProtKB-UniRule"/>
</dbReference>
<evidence type="ECO:0000256" key="3">
    <source>
        <dbReference type="ARBA" id="ARBA00022475"/>
    </source>
</evidence>
<dbReference type="Proteomes" id="UP000255234">
    <property type="component" value="Unassembled WGS sequence"/>
</dbReference>
<dbReference type="GeneID" id="62777647"/>
<sequence>MFGLGIPELILILVIALVVFGPKKLPEISKALGKSIKEFRNSTSDITDTVNTVKDVTDVAKKLK</sequence>
<comment type="similarity">
    <text evidence="9">Belongs to the TatA/E family.</text>
</comment>
<dbReference type="Gene3D" id="1.20.5.3310">
    <property type="match status" value="1"/>
</dbReference>
<dbReference type="PANTHER" id="PTHR42982:SF1">
    <property type="entry name" value="SEC-INDEPENDENT PROTEIN TRANSLOCASE PROTEIN TATA"/>
    <property type="match status" value="1"/>
</dbReference>
<evidence type="ECO:0000256" key="8">
    <source>
        <dbReference type="ARBA" id="ARBA00023136"/>
    </source>
</evidence>
<dbReference type="AlphaFoldDB" id="A0A378NP64"/>
<evidence type="ECO:0000256" key="4">
    <source>
        <dbReference type="ARBA" id="ARBA00022692"/>
    </source>
</evidence>
<dbReference type="GO" id="GO:0008320">
    <property type="term" value="F:protein transmembrane transporter activity"/>
    <property type="evidence" value="ECO:0007669"/>
    <property type="project" value="UniProtKB-UniRule"/>
</dbReference>
<protein>
    <recommendedName>
        <fullName evidence="9">Sec-independent protein translocase protein TatA</fullName>
    </recommendedName>
</protein>
<dbReference type="RefSeq" id="WP_008539032.1">
    <property type="nucleotide sequence ID" value="NZ_UGPP01000001.1"/>
</dbReference>
<reference evidence="10 11" key="1">
    <citation type="submission" date="2018-06" db="EMBL/GenBank/DDBJ databases">
        <authorList>
            <consortium name="Pathogen Informatics"/>
            <person name="Doyle S."/>
        </authorList>
    </citation>
    <scope>NUCLEOTIDE SEQUENCE [LARGE SCALE GENOMIC DNA]</scope>
    <source>
        <strain evidence="10 11">NCTC10571</strain>
    </source>
</reference>
<evidence type="ECO:0000256" key="5">
    <source>
        <dbReference type="ARBA" id="ARBA00022927"/>
    </source>
</evidence>
<organism evidence="10 11">
    <name type="scientific">Megamonas hypermegale</name>
    <dbReference type="NCBI Taxonomy" id="158847"/>
    <lineage>
        <taxon>Bacteria</taxon>
        <taxon>Bacillati</taxon>
        <taxon>Bacillota</taxon>
        <taxon>Negativicutes</taxon>
        <taxon>Selenomonadales</taxon>
        <taxon>Selenomonadaceae</taxon>
        <taxon>Megamonas</taxon>
    </lineage>
</organism>
<keyword evidence="2 9" id="KW-0813">Transport</keyword>
<dbReference type="NCBIfam" id="NF011430">
    <property type="entry name" value="PRK14861.1"/>
    <property type="match status" value="1"/>
</dbReference>
<dbReference type="EMBL" id="UGPP01000001">
    <property type="protein sequence ID" value="STY70180.1"/>
    <property type="molecule type" value="Genomic_DNA"/>
</dbReference>
<comment type="subcellular location">
    <subcellularLocation>
        <location evidence="1 9">Cell membrane</location>
        <topology evidence="1 9">Single-pass membrane protein</topology>
    </subcellularLocation>
</comment>
<dbReference type="NCBIfam" id="TIGR01411">
    <property type="entry name" value="tatAE"/>
    <property type="match status" value="1"/>
</dbReference>
<dbReference type="STRING" id="1122216.GCA_000423385_01780"/>
<comment type="function">
    <text evidence="9">Part of the twin-arginine translocation (Tat) system that transports large folded proteins containing a characteristic twin-arginine motif in their signal peptide across membranes. TatA could form the protein-conducting channel of the Tat system.</text>
</comment>